<dbReference type="PANTHER" id="PTHR43304:SF1">
    <property type="entry name" value="PAC DOMAIN-CONTAINING PROTEIN"/>
    <property type="match status" value="1"/>
</dbReference>
<keyword evidence="7 21" id="KW-0808">Transferase</keyword>
<dbReference type="CDD" id="cd16922">
    <property type="entry name" value="HATPase_EvgS-ArcB-TorS-like"/>
    <property type="match status" value="1"/>
</dbReference>
<dbReference type="Pfam" id="PF00512">
    <property type="entry name" value="HisKA"/>
    <property type="match status" value="1"/>
</dbReference>
<feature type="domain" description="Histidine kinase" evidence="17">
    <location>
        <begin position="1598"/>
        <end position="1816"/>
    </location>
</feature>
<dbReference type="InterPro" id="IPR052162">
    <property type="entry name" value="Sensor_kinase/Photoreceptor"/>
</dbReference>
<keyword evidence="4" id="KW-1003">Cell membrane</keyword>
<dbReference type="PRINTS" id="PR00344">
    <property type="entry name" value="BCTRLSENSOR"/>
</dbReference>
<keyword evidence="5" id="KW-0997">Cell inner membrane</keyword>
<feature type="domain" description="PAC" evidence="20">
    <location>
        <begin position="1102"/>
        <end position="1154"/>
    </location>
</feature>
<dbReference type="eggNOG" id="COG2203">
    <property type="taxonomic scope" value="Bacteria"/>
</dbReference>
<dbReference type="EMBL" id="CP001344">
    <property type="protein sequence ID" value="ACL44163.1"/>
    <property type="molecule type" value="Genomic_DNA"/>
</dbReference>
<dbReference type="InterPro" id="IPR001789">
    <property type="entry name" value="Sig_transdc_resp-reg_receiver"/>
</dbReference>
<keyword evidence="13" id="KW-1133">Transmembrane helix</keyword>
<dbReference type="NCBIfam" id="TIGR00229">
    <property type="entry name" value="sensory_box"/>
    <property type="match status" value="6"/>
</dbReference>
<evidence type="ECO:0000256" key="4">
    <source>
        <dbReference type="ARBA" id="ARBA00022475"/>
    </source>
</evidence>
<keyword evidence="12" id="KW-0067">ATP-binding</keyword>
<feature type="domain" description="PAS" evidence="19">
    <location>
        <begin position="1281"/>
        <end position="1353"/>
    </location>
</feature>
<dbReference type="PROSITE" id="PS50109">
    <property type="entry name" value="HIS_KIN"/>
    <property type="match status" value="1"/>
</dbReference>
<dbReference type="SMART" id="SM00448">
    <property type="entry name" value="REC"/>
    <property type="match status" value="1"/>
</dbReference>
<feature type="domain" description="PAS" evidence="19">
    <location>
        <begin position="476"/>
        <end position="553"/>
    </location>
</feature>
<evidence type="ECO:0000259" key="17">
    <source>
        <dbReference type="PROSITE" id="PS50109"/>
    </source>
</evidence>
<evidence type="ECO:0000256" key="1">
    <source>
        <dbReference type="ARBA" id="ARBA00000085"/>
    </source>
</evidence>
<dbReference type="SMART" id="SM00086">
    <property type="entry name" value="PAC"/>
    <property type="match status" value="6"/>
</dbReference>
<dbReference type="eggNOG" id="COG2202">
    <property type="taxonomic scope" value="Bacteria"/>
</dbReference>
<dbReference type="PROSITE" id="PS50113">
    <property type="entry name" value="PAC"/>
    <property type="match status" value="5"/>
</dbReference>
<name>B8HS57_CYAP4</name>
<feature type="domain" description="PAS" evidence="19">
    <location>
        <begin position="901"/>
        <end position="971"/>
    </location>
</feature>
<dbReference type="eggNOG" id="COG0784">
    <property type="taxonomic scope" value="Bacteria"/>
</dbReference>
<dbReference type="SUPFAM" id="SSF55781">
    <property type="entry name" value="GAF domain-like"/>
    <property type="match status" value="3"/>
</dbReference>
<evidence type="ECO:0000256" key="14">
    <source>
        <dbReference type="ARBA" id="ARBA00023012"/>
    </source>
</evidence>
<feature type="domain" description="PAS" evidence="19">
    <location>
        <begin position="1155"/>
        <end position="1224"/>
    </location>
</feature>
<comment type="subcellular location">
    <subcellularLocation>
        <location evidence="2">Cell inner membrane</location>
        <topology evidence="2">Multi-pass membrane protein</topology>
    </subcellularLocation>
</comment>
<dbReference type="Gene3D" id="3.30.450.20">
    <property type="entry name" value="PAS domain"/>
    <property type="match status" value="8"/>
</dbReference>
<feature type="domain" description="PAC" evidence="20">
    <location>
        <begin position="1357"/>
        <end position="1410"/>
    </location>
</feature>
<evidence type="ECO:0000313" key="21">
    <source>
        <dbReference type="EMBL" id="ACL44163.1"/>
    </source>
</evidence>
<comment type="catalytic activity">
    <reaction evidence="1">
        <text>ATP + protein L-histidine = ADP + protein N-phospho-L-histidine.</text>
        <dbReference type="EC" id="2.7.13.3"/>
    </reaction>
</comment>
<evidence type="ECO:0000256" key="8">
    <source>
        <dbReference type="ARBA" id="ARBA00022692"/>
    </source>
</evidence>
<evidence type="ECO:0000256" key="9">
    <source>
        <dbReference type="ARBA" id="ARBA00022737"/>
    </source>
</evidence>
<dbReference type="Pfam" id="PF02518">
    <property type="entry name" value="HATPase_c"/>
    <property type="match status" value="1"/>
</dbReference>
<keyword evidence="11 21" id="KW-0418">Kinase</keyword>
<keyword evidence="14" id="KW-0902">Two-component regulatory system</keyword>
<dbReference type="GO" id="GO:0005886">
    <property type="term" value="C:plasma membrane"/>
    <property type="evidence" value="ECO:0007669"/>
    <property type="project" value="UniProtKB-SubCell"/>
</dbReference>
<keyword evidence="6 16" id="KW-0597">Phosphoprotein</keyword>
<dbReference type="Gene3D" id="3.30.450.40">
    <property type="match status" value="3"/>
</dbReference>
<evidence type="ECO:0000259" key="20">
    <source>
        <dbReference type="PROSITE" id="PS50113"/>
    </source>
</evidence>
<evidence type="ECO:0000256" key="15">
    <source>
        <dbReference type="ARBA" id="ARBA00023136"/>
    </source>
</evidence>
<dbReference type="InterPro" id="IPR011006">
    <property type="entry name" value="CheY-like_superfamily"/>
</dbReference>
<dbReference type="InterPro" id="IPR029016">
    <property type="entry name" value="GAF-like_dom_sf"/>
</dbReference>
<evidence type="ECO:0000256" key="16">
    <source>
        <dbReference type="PROSITE-ProRule" id="PRU00169"/>
    </source>
</evidence>
<evidence type="ECO:0000256" key="10">
    <source>
        <dbReference type="ARBA" id="ARBA00022741"/>
    </source>
</evidence>
<dbReference type="eggNOG" id="COG2205">
    <property type="taxonomic scope" value="Bacteria"/>
</dbReference>
<dbReference type="InterPro" id="IPR013656">
    <property type="entry name" value="PAS_4"/>
</dbReference>
<feature type="domain" description="PAC" evidence="20">
    <location>
        <begin position="555"/>
        <end position="608"/>
    </location>
</feature>
<dbReference type="SMART" id="SM00387">
    <property type="entry name" value="HATPase_c"/>
    <property type="match status" value="1"/>
</dbReference>
<dbReference type="Pfam" id="PF13188">
    <property type="entry name" value="PAS_8"/>
    <property type="match status" value="1"/>
</dbReference>
<feature type="domain" description="PAS" evidence="19">
    <location>
        <begin position="1027"/>
        <end position="1099"/>
    </location>
</feature>
<evidence type="ECO:0000256" key="2">
    <source>
        <dbReference type="ARBA" id="ARBA00004429"/>
    </source>
</evidence>
<feature type="modified residue" description="4-aspartylphosphate" evidence="16">
    <location>
        <position position="1887"/>
    </location>
</feature>
<dbReference type="InterPro" id="IPR035965">
    <property type="entry name" value="PAS-like_dom_sf"/>
</dbReference>
<dbReference type="GO" id="GO:0000155">
    <property type="term" value="F:phosphorelay sensor kinase activity"/>
    <property type="evidence" value="ECO:0007669"/>
    <property type="project" value="InterPro"/>
</dbReference>
<dbReference type="PROSITE" id="PS50112">
    <property type="entry name" value="PAS"/>
    <property type="match status" value="5"/>
</dbReference>
<evidence type="ECO:0000256" key="7">
    <source>
        <dbReference type="ARBA" id="ARBA00022679"/>
    </source>
</evidence>
<evidence type="ECO:0000259" key="19">
    <source>
        <dbReference type="PROSITE" id="PS50112"/>
    </source>
</evidence>
<dbReference type="Pfam" id="PF01590">
    <property type="entry name" value="GAF"/>
    <property type="match status" value="3"/>
</dbReference>
<dbReference type="GO" id="GO:0005524">
    <property type="term" value="F:ATP binding"/>
    <property type="evidence" value="ECO:0007669"/>
    <property type="project" value="UniProtKB-KW"/>
</dbReference>
<dbReference type="Gene3D" id="2.10.70.100">
    <property type="match status" value="2"/>
</dbReference>
<accession>B8HS57</accession>
<gene>
    <name evidence="21" type="ordered locus">Cyan7425_1796</name>
</gene>
<keyword evidence="10" id="KW-0547">Nucleotide-binding</keyword>
<proteinExistence type="predicted"/>
<dbReference type="InterPro" id="IPR003661">
    <property type="entry name" value="HisK_dim/P_dom"/>
</dbReference>
<dbReference type="InterPro" id="IPR000700">
    <property type="entry name" value="PAS-assoc_C"/>
</dbReference>
<dbReference type="SUPFAM" id="SSF55785">
    <property type="entry name" value="PYP-like sensor domain (PAS domain)"/>
    <property type="match status" value="8"/>
</dbReference>
<evidence type="ECO:0000256" key="13">
    <source>
        <dbReference type="ARBA" id="ARBA00022989"/>
    </source>
</evidence>
<dbReference type="Gene3D" id="3.40.50.2300">
    <property type="match status" value="1"/>
</dbReference>
<dbReference type="Pfam" id="PF08448">
    <property type="entry name" value="PAS_4"/>
    <property type="match status" value="2"/>
</dbReference>
<keyword evidence="8" id="KW-0812">Transmembrane</keyword>
<dbReference type="STRING" id="395961.Cyan7425_1796"/>
<dbReference type="InterPro" id="IPR013655">
    <property type="entry name" value="PAS_fold_3"/>
</dbReference>
<feature type="domain" description="Response regulatory" evidence="18">
    <location>
        <begin position="1838"/>
        <end position="1956"/>
    </location>
</feature>
<dbReference type="FunFam" id="3.30.450.20:FF:000099">
    <property type="entry name" value="Sensory box sensor histidine kinase"/>
    <property type="match status" value="1"/>
</dbReference>
<dbReference type="SMART" id="SM00091">
    <property type="entry name" value="PAS"/>
    <property type="match status" value="8"/>
</dbReference>
<dbReference type="CDD" id="cd17580">
    <property type="entry name" value="REC_2_DhkD-like"/>
    <property type="match status" value="1"/>
</dbReference>
<dbReference type="CDD" id="cd00082">
    <property type="entry name" value="HisKA"/>
    <property type="match status" value="1"/>
</dbReference>
<dbReference type="InterPro" id="IPR005467">
    <property type="entry name" value="His_kinase_dom"/>
</dbReference>
<evidence type="ECO:0000256" key="5">
    <source>
        <dbReference type="ARBA" id="ARBA00022519"/>
    </source>
</evidence>
<dbReference type="Pfam" id="PF08447">
    <property type="entry name" value="PAS_3"/>
    <property type="match status" value="5"/>
</dbReference>
<dbReference type="InterPro" id="IPR036097">
    <property type="entry name" value="HisK_dim/P_sf"/>
</dbReference>
<evidence type="ECO:0000256" key="6">
    <source>
        <dbReference type="ARBA" id="ARBA00022553"/>
    </source>
</evidence>
<evidence type="ECO:0000256" key="3">
    <source>
        <dbReference type="ARBA" id="ARBA00012438"/>
    </source>
</evidence>
<dbReference type="Gene3D" id="3.30.565.10">
    <property type="entry name" value="Histidine kinase-like ATPase, C-terminal domain"/>
    <property type="match status" value="1"/>
</dbReference>
<dbReference type="InterPro" id="IPR001610">
    <property type="entry name" value="PAC"/>
</dbReference>
<dbReference type="EC" id="2.7.13.3" evidence="3"/>
<protein>
    <recommendedName>
        <fullName evidence="3">histidine kinase</fullName>
        <ecNumber evidence="3">2.7.13.3</ecNumber>
    </recommendedName>
</protein>
<dbReference type="Pfam" id="PF00072">
    <property type="entry name" value="Response_reg"/>
    <property type="match status" value="1"/>
</dbReference>
<organism evidence="21">
    <name type="scientific">Cyanothece sp. (strain PCC 7425 / ATCC 29141)</name>
    <dbReference type="NCBI Taxonomy" id="395961"/>
    <lineage>
        <taxon>Bacteria</taxon>
        <taxon>Bacillati</taxon>
        <taxon>Cyanobacteriota</taxon>
        <taxon>Cyanophyceae</taxon>
        <taxon>Gomontiellales</taxon>
        <taxon>Cyanothecaceae</taxon>
        <taxon>Cyanothece</taxon>
    </lineage>
</organism>
<dbReference type="FunFam" id="2.10.70.100:FF:000001">
    <property type="entry name" value="Sensory transduction histidine kinase"/>
    <property type="match status" value="1"/>
</dbReference>
<sequence length="1965" mass="218432">MPETTPPSLATTAALPANEPDRLAALQRYHILDTPPEQAFDRITALAARLFGVPIVLVSLVDETRAWFKSCYGFNQQEVARDATICSFTLLHDDVFVVPDARQDDRFACNPLVKAEPGLRFYAGAPLLTADGFNLGTLCLLDTQPRDSLTAEQRATLTDLAAMVMDELELRLAARKIAQVDAALLEVSRGVATVTGQAFFDALVQHIAKALGMNYACISLLTSQTPAALRTIAFYAQGKIVDNVEYELEGTPCLNVIRQQKLSCYASGIQALFPDDRFLVALAIESYASIPFFDSQGQLLGILGVMDNQPIANVHLVESLLTLFAMRIGAEVERQQAEELQQAAAQRLQIYSDVVGNAQVGMVVWQLEDWQDPGSFRLLLANPAASAATGFDFEPVIGRTMAESFPHLLQTPLVQHYLDVVHTGRSLDLGEVSYSEDGIATGIYSLKAFPLPGHCLGLAFENITPRKQIESQLQESQRFNQQIAEAMPGVVFVHDLVEQRNVYTNRQITDFLGYTSEQVQAMGANAIATLIHPDDLEQILSYFAAFQHAADDVVLGIEYRAHHANGEWRWMYSQSVVFNRTVDGIPRQLLGVAIDITDRKRSEQALQESEAWTRLAAQVAQLGGWRLHLETNLVEIDQRMGQIWGEPENTVLLPLPIVLERIHPADRERVTHAVTAALDPQSLGVYETEYRIVWKDGSERWVLAKGQARFEGEGTARRTVDFFGTALDITDRKQAEAALAAQEQRYRYIFESVSVAIWEEDFSAVKAAINQLQGSGIEDFAQYLAEHPEFVRQMASSVRIHDVNQAALQMFGAKDKAELLSSLNQIFVPETEAAFIGELLAIAEGKTYFAAETVVQTLQGERLRVWFTITFPSASQPYDHVLVSLLDITQRKQVEAALQASEERYRHLAEAMPQIVWTTDAQGLATYFNPNWYGYTGLTAAESMGLESPNALHPEDRDRVLQQWLQAVEAGTSYEIEIRLRRWDGVYRWFLCRGLPVRDPRGEIISWVGTNTDIDDQKHIQAALHQSEERLSLALRSAQAGMWQWLKAENRMIWSDETFRMLGYEPGQCSASHQAWVQVVHPDDRAIAEQAVQRSLAENCPLYSEYRVCLPDGSIRWLADIGQVTYDEAGDQTGTIGIQIDISQRKQSELERERSEAILNAFLTASPIALTLLDRDLRFIYANEALAAVNGLPLSEHLGRTLEEVVPTMAPQFGPMLRQIIATQTPVLNLEFSGEVQPGLYRQTIANHFPVCLPDGEVLGVGVTVTDISELKRVEAELRQSEERLSLALKAANQGLYDLNLQTGQAIVSPEYARMLGYEPEELEETTARLRDRLHPDDLATVDRVYQEYVANLHTEYRVEFRQRTITGGWVWILSIGKIVNWDQDGNPLRMLGTHTDISDRKQAEQALQQHSERLNLLYQTTRELLSAKQPLDLMNQLFERLSAQMQLHYYYHFKLCMREGRQQLRLMNYSGLSVEQAEEFAWIELGQSMCGLVAQERRQIVLNQTDIAAHANAHKICLMGVSAYVGHPLIVNGQLLGTLSFASLTRTQFTPAEVNLLQAISEQVAIALERAELVASLEQQTEDLARANRVKDEFLAVLSHELRSPLNPILGWTKLLQSQSFSPDKAAKALATIERNAKLQAQLIEDLLDVSRILQGKMVLNVTSVNLGSVIEAALETVRLAAEAKAIQLETLMEPEIDPILGDPARLQQIVWNLLTNAVKFTPQGGQVTVRLQRVDTFAQLQVQDTGKGISPAFLPHVFDYFRQEDGTTTRKFGGLGLGLAIVRHLTEQHGGTVAADSPGEGLGATFTIRLPLQAKATETADPQLPPAAQLDLSNLNILVVDDEVDMRELMVTILETYGAQVRLAASAIDALNILQQWHPDLLISDIGMPDMDGYSLMQQVQAIATAQQNSIPGIALTAYAGEIDQRQALAAGYQLHLAKPVEPEALVQAIATLIPASQAASAP</sequence>
<keyword evidence="15" id="KW-0472">Membrane</keyword>
<dbReference type="PROSITE" id="PS50110">
    <property type="entry name" value="RESPONSE_REGULATORY"/>
    <property type="match status" value="1"/>
</dbReference>
<dbReference type="InterPro" id="IPR036890">
    <property type="entry name" value="HATPase_C_sf"/>
</dbReference>
<evidence type="ECO:0000256" key="11">
    <source>
        <dbReference type="ARBA" id="ARBA00022777"/>
    </source>
</evidence>
<dbReference type="SUPFAM" id="SSF52172">
    <property type="entry name" value="CheY-like"/>
    <property type="match status" value="1"/>
</dbReference>
<dbReference type="SUPFAM" id="SSF47384">
    <property type="entry name" value="Homodimeric domain of signal transducing histidine kinase"/>
    <property type="match status" value="1"/>
</dbReference>
<dbReference type="InterPro" id="IPR003018">
    <property type="entry name" value="GAF"/>
</dbReference>
<dbReference type="SMART" id="SM00388">
    <property type="entry name" value="HisKA"/>
    <property type="match status" value="1"/>
</dbReference>
<dbReference type="HOGENOM" id="CLU_231610_0_0_3"/>
<evidence type="ECO:0000259" key="18">
    <source>
        <dbReference type="PROSITE" id="PS50110"/>
    </source>
</evidence>
<dbReference type="Gene3D" id="1.10.287.130">
    <property type="match status" value="1"/>
</dbReference>
<feature type="domain" description="PAC" evidence="20">
    <location>
        <begin position="974"/>
        <end position="1026"/>
    </location>
</feature>
<dbReference type="PANTHER" id="PTHR43304">
    <property type="entry name" value="PHYTOCHROME-LIKE PROTEIN CPH1"/>
    <property type="match status" value="1"/>
</dbReference>
<dbReference type="SUPFAM" id="SSF55874">
    <property type="entry name" value="ATPase domain of HSP90 chaperone/DNA topoisomerase II/histidine kinase"/>
    <property type="match status" value="1"/>
</dbReference>
<dbReference type="CDD" id="cd00130">
    <property type="entry name" value="PAS"/>
    <property type="match status" value="6"/>
</dbReference>
<dbReference type="InterPro" id="IPR004358">
    <property type="entry name" value="Sig_transdc_His_kin-like_C"/>
</dbReference>
<dbReference type="InterPro" id="IPR000014">
    <property type="entry name" value="PAS"/>
</dbReference>
<dbReference type="InterPro" id="IPR003594">
    <property type="entry name" value="HATPase_dom"/>
</dbReference>
<keyword evidence="9" id="KW-0677">Repeat</keyword>
<feature type="domain" description="PAC" evidence="20">
    <location>
        <begin position="686"/>
        <end position="741"/>
    </location>
</feature>
<dbReference type="SMART" id="SM00065">
    <property type="entry name" value="GAF"/>
    <property type="match status" value="3"/>
</dbReference>
<dbReference type="FunFam" id="3.30.565.10:FF:000023">
    <property type="entry name" value="PAS domain-containing sensor histidine kinase"/>
    <property type="match status" value="1"/>
</dbReference>
<dbReference type="KEGG" id="cyn:Cyan7425_1796"/>
<evidence type="ECO:0000256" key="12">
    <source>
        <dbReference type="ARBA" id="ARBA00022840"/>
    </source>
</evidence>
<reference evidence="21" key="1">
    <citation type="submission" date="2009-01" db="EMBL/GenBank/DDBJ databases">
        <title>Complete sequence of chromosome Cyanothece sp. PCC 7425.</title>
        <authorList>
            <consortium name="US DOE Joint Genome Institute"/>
            <person name="Lucas S."/>
            <person name="Copeland A."/>
            <person name="Lapidus A."/>
            <person name="Glavina del Rio T."/>
            <person name="Dalin E."/>
            <person name="Tice H."/>
            <person name="Bruce D."/>
            <person name="Goodwin L."/>
            <person name="Pitluck S."/>
            <person name="Sims D."/>
            <person name="Meineke L."/>
            <person name="Brettin T."/>
            <person name="Detter J.C."/>
            <person name="Han C."/>
            <person name="Larimer F."/>
            <person name="Land M."/>
            <person name="Hauser L."/>
            <person name="Kyrpides N."/>
            <person name="Ovchinnikova G."/>
            <person name="Liberton M."/>
            <person name="Stoeckel J."/>
            <person name="Banerjee A."/>
            <person name="Singh A."/>
            <person name="Page L."/>
            <person name="Sato H."/>
            <person name="Zhao L."/>
            <person name="Sherman L."/>
            <person name="Pakrasi H."/>
            <person name="Richardson P."/>
        </authorList>
    </citation>
    <scope>NUCLEOTIDE SEQUENCE</scope>
    <source>
        <strain evidence="21">PCC 7425</strain>
    </source>
</reference>
<dbReference type="eggNOG" id="COG3829">
    <property type="taxonomic scope" value="Bacteria"/>
</dbReference>